<organism evidence="2 3">
    <name type="scientific">Mycena chlorophos</name>
    <name type="common">Agaric fungus</name>
    <name type="synonym">Agaricus chlorophos</name>
    <dbReference type="NCBI Taxonomy" id="658473"/>
    <lineage>
        <taxon>Eukaryota</taxon>
        <taxon>Fungi</taxon>
        <taxon>Dikarya</taxon>
        <taxon>Basidiomycota</taxon>
        <taxon>Agaricomycotina</taxon>
        <taxon>Agaricomycetes</taxon>
        <taxon>Agaricomycetidae</taxon>
        <taxon>Agaricales</taxon>
        <taxon>Marasmiineae</taxon>
        <taxon>Mycenaceae</taxon>
        <taxon>Mycena</taxon>
    </lineage>
</organism>
<accession>A0ABQ0L5G3</accession>
<feature type="compositionally biased region" description="Low complexity" evidence="1">
    <location>
        <begin position="77"/>
        <end position="90"/>
    </location>
</feature>
<evidence type="ECO:0000313" key="3">
    <source>
        <dbReference type="Proteomes" id="UP000815677"/>
    </source>
</evidence>
<sequence length="149" mass="15923">MSSSQPLVDISISQGNLPLVHCQQARFCISSSGDKGVHPPGTALHQLRVKRNQVVIDVCAECYDALISQDTTKRISGPGSNGMAAASSNMMPPPPPPVDRRCVKGDPQIHQLIAASQRHGTLSAFTLLLVLTKTCRKSCYCKGNPCDVV</sequence>
<gene>
    <name evidence="2" type="ORF">MCHLO_03881</name>
</gene>
<proteinExistence type="predicted"/>
<evidence type="ECO:0000313" key="2">
    <source>
        <dbReference type="EMBL" id="GAT46348.1"/>
    </source>
</evidence>
<evidence type="ECO:0000256" key="1">
    <source>
        <dbReference type="SAM" id="MobiDB-lite"/>
    </source>
</evidence>
<name>A0ABQ0L5G3_MYCCL</name>
<feature type="region of interest" description="Disordered" evidence="1">
    <location>
        <begin position="74"/>
        <end position="93"/>
    </location>
</feature>
<reference evidence="2" key="1">
    <citation type="submission" date="2014-09" db="EMBL/GenBank/DDBJ databases">
        <title>Genome sequence of the luminous mushroom Mycena chlorophos for searching fungal bioluminescence genes.</title>
        <authorList>
            <person name="Tanaka Y."/>
            <person name="Kasuga D."/>
            <person name="Oba Y."/>
            <person name="Hase S."/>
            <person name="Sato K."/>
            <person name="Oba Y."/>
            <person name="Sakakibara Y."/>
        </authorList>
    </citation>
    <scope>NUCLEOTIDE SEQUENCE</scope>
</reference>
<dbReference type="Proteomes" id="UP000815677">
    <property type="component" value="Unassembled WGS sequence"/>
</dbReference>
<keyword evidence="3" id="KW-1185">Reference proteome</keyword>
<dbReference type="EMBL" id="DF842316">
    <property type="protein sequence ID" value="GAT46348.1"/>
    <property type="molecule type" value="Genomic_DNA"/>
</dbReference>
<protein>
    <submittedName>
        <fullName evidence="2">Uncharacterized protein</fullName>
    </submittedName>
</protein>